<dbReference type="RefSeq" id="WP_198275278.1">
    <property type="nucleotide sequence ID" value="NZ_JAEEAQ010000013.1"/>
</dbReference>
<keyword evidence="3" id="KW-1185">Reference proteome</keyword>
<comment type="caution">
    <text evidence="2">The sequence shown here is derived from an EMBL/GenBank/DDBJ whole genome shotgun (WGS) entry which is preliminary data.</text>
</comment>
<reference evidence="2 3" key="1">
    <citation type="submission" date="2020-12" db="EMBL/GenBank/DDBJ databases">
        <authorList>
            <person name="Kusuma A.B."/>
            <person name="Nouioui I."/>
            <person name="Goodfellow M."/>
        </authorList>
    </citation>
    <scope>NUCLEOTIDE SEQUENCE [LARGE SCALE GENOMIC DNA]</scope>
    <source>
        <strain evidence="2 3">DSM 41764</strain>
    </source>
</reference>
<organism evidence="2 3">
    <name type="scientific">Streptomyces javensis</name>
    <dbReference type="NCBI Taxonomy" id="114698"/>
    <lineage>
        <taxon>Bacteria</taxon>
        <taxon>Bacillati</taxon>
        <taxon>Actinomycetota</taxon>
        <taxon>Actinomycetes</taxon>
        <taxon>Kitasatosporales</taxon>
        <taxon>Streptomycetaceae</taxon>
        <taxon>Streptomyces</taxon>
        <taxon>Streptomyces violaceusniger group</taxon>
    </lineage>
</organism>
<name>A0ABS0R3P3_9ACTN</name>
<accession>A0ABS0R3P3</accession>
<evidence type="ECO:0000256" key="1">
    <source>
        <dbReference type="SAM" id="MobiDB-lite"/>
    </source>
</evidence>
<gene>
    <name evidence="2" type="ORF">JBF12_02915</name>
</gene>
<proteinExistence type="predicted"/>
<evidence type="ECO:0000313" key="2">
    <source>
        <dbReference type="EMBL" id="MBI0311999.1"/>
    </source>
</evidence>
<sequence>MRMPRVVCAALKSRSSEPTWARKACRTSSTEESVRQAQMPLAPDAELATGPDGDTPEGETGDQGQFPAHDLAAFLVGGAHPDDVIRTAFHRDERRVLDKGVHRPAELFAANATRLLDGHELINRVNTVEFY</sequence>
<evidence type="ECO:0000313" key="3">
    <source>
        <dbReference type="Proteomes" id="UP000638849"/>
    </source>
</evidence>
<feature type="region of interest" description="Disordered" evidence="1">
    <location>
        <begin position="10"/>
        <end position="68"/>
    </location>
</feature>
<protein>
    <submittedName>
        <fullName evidence="2">Uncharacterized protein</fullName>
    </submittedName>
</protein>
<dbReference type="Proteomes" id="UP000638849">
    <property type="component" value="Unassembled WGS sequence"/>
</dbReference>
<dbReference type="EMBL" id="JAEEAQ010000013">
    <property type="protein sequence ID" value="MBI0311999.1"/>
    <property type="molecule type" value="Genomic_DNA"/>
</dbReference>